<name>A0A0J6SNP9_9HYPH</name>
<dbReference type="Proteomes" id="UP000035929">
    <property type="component" value="Unassembled WGS sequence"/>
</dbReference>
<dbReference type="PANTHER" id="PTHR38598:SF1">
    <property type="entry name" value="INNER MEMBRANE PROTEIN YJCH"/>
    <property type="match status" value="1"/>
</dbReference>
<dbReference type="PATRIC" id="fig|270351.6.peg.7511"/>
<evidence type="ECO:0000256" key="1">
    <source>
        <dbReference type="SAM" id="Phobius"/>
    </source>
</evidence>
<gene>
    <name evidence="2" type="ORF">VP06_12685</name>
</gene>
<proteinExistence type="predicted"/>
<protein>
    <submittedName>
        <fullName evidence="2">Membrane protein</fullName>
    </submittedName>
</protein>
<organism evidence="2 3">
    <name type="scientific">Methylobacterium aquaticum</name>
    <dbReference type="NCBI Taxonomy" id="270351"/>
    <lineage>
        <taxon>Bacteria</taxon>
        <taxon>Pseudomonadati</taxon>
        <taxon>Pseudomonadota</taxon>
        <taxon>Alphaproteobacteria</taxon>
        <taxon>Hyphomicrobiales</taxon>
        <taxon>Methylobacteriaceae</taxon>
        <taxon>Methylobacterium</taxon>
    </lineage>
</organism>
<dbReference type="RefSeq" id="WP_048464128.1">
    <property type="nucleotide sequence ID" value="NZ_JBNTQU010000018.1"/>
</dbReference>
<dbReference type="GO" id="GO:0005886">
    <property type="term" value="C:plasma membrane"/>
    <property type="evidence" value="ECO:0007669"/>
    <property type="project" value="TreeGrafter"/>
</dbReference>
<comment type="caution">
    <text evidence="2">The sequence shown here is derived from an EMBL/GenBank/DDBJ whole genome shotgun (WGS) entry which is preliminary data.</text>
</comment>
<feature type="transmembrane region" description="Helical" evidence="1">
    <location>
        <begin position="59"/>
        <end position="83"/>
    </location>
</feature>
<dbReference type="OrthoDB" id="5297034at2"/>
<evidence type="ECO:0000313" key="3">
    <source>
        <dbReference type="Proteomes" id="UP000035929"/>
    </source>
</evidence>
<keyword evidence="1" id="KW-0812">Transmembrane</keyword>
<reference evidence="2 3" key="1">
    <citation type="submission" date="2015-03" db="EMBL/GenBank/DDBJ databases">
        <title>Genome sequencing of Methylobacterium aquaticum DSM16371 type strain.</title>
        <authorList>
            <person name="Chaudhry V."/>
            <person name="Patil P.B."/>
        </authorList>
    </citation>
    <scope>NUCLEOTIDE SEQUENCE [LARGE SCALE GENOMIC DNA]</scope>
    <source>
        <strain evidence="2 3">DSM 16371</strain>
    </source>
</reference>
<evidence type="ECO:0000313" key="2">
    <source>
        <dbReference type="EMBL" id="KMO35252.1"/>
    </source>
</evidence>
<keyword evidence="1" id="KW-1133">Transmembrane helix</keyword>
<feature type="transmembrane region" description="Helical" evidence="1">
    <location>
        <begin position="25"/>
        <end position="47"/>
    </location>
</feature>
<dbReference type="InterPro" id="IPR007436">
    <property type="entry name" value="DUF485"/>
</dbReference>
<dbReference type="AlphaFoldDB" id="A0A0J6SNP9"/>
<keyword evidence="1" id="KW-0472">Membrane</keyword>
<accession>A0A0J6SNP9</accession>
<dbReference type="EMBL" id="LABX01000091">
    <property type="protein sequence ID" value="KMO35252.1"/>
    <property type="molecule type" value="Genomic_DNA"/>
</dbReference>
<dbReference type="PANTHER" id="PTHR38598">
    <property type="entry name" value="INNER MEMBRANE PROTEIN YJCH"/>
    <property type="match status" value="1"/>
</dbReference>
<sequence>MAEAETARVLASPTFHRLVHERTRFGWILSGVMLGIYLVFVLLVAFAHGLMATKIGSGVTSLGIVLGLVVIVSAFVLTGIYVARANGRFDDLTRDLNRELGR</sequence>
<dbReference type="Pfam" id="PF04341">
    <property type="entry name" value="DUF485"/>
    <property type="match status" value="1"/>
</dbReference>
<dbReference type="InterPro" id="IPR052959">
    <property type="entry name" value="Inner_membrane_assoc"/>
</dbReference>